<evidence type="ECO:0000256" key="1">
    <source>
        <dbReference type="SAM" id="MobiDB-lite"/>
    </source>
</evidence>
<feature type="compositionally biased region" description="Polar residues" evidence="1">
    <location>
        <begin position="10"/>
        <end position="25"/>
    </location>
</feature>
<dbReference type="AlphaFoldDB" id="A0A2S4WGE7"/>
<comment type="caution">
    <text evidence="2">The sequence shown here is derived from an EMBL/GenBank/DDBJ whole genome shotgun (WGS) entry which is preliminary data.</text>
</comment>
<reference evidence="3" key="2">
    <citation type="journal article" date="2018" name="BMC Genomics">
        <title>Genomic insights into host adaptation between the wheat stripe rust pathogen (Puccinia striiformis f. sp. tritici) and the barley stripe rust pathogen (Puccinia striiformis f. sp. hordei).</title>
        <authorList>
            <person name="Xia C."/>
            <person name="Wang M."/>
            <person name="Yin C."/>
            <person name="Cornejo O.E."/>
            <person name="Hulbert S.H."/>
            <person name="Chen X."/>
        </authorList>
    </citation>
    <scope>NUCLEOTIDE SEQUENCE [LARGE SCALE GENOMIC DNA]</scope>
    <source>
        <strain evidence="3">93TX-2</strain>
    </source>
</reference>
<name>A0A2S4WGE7_9BASI</name>
<evidence type="ECO:0000313" key="3">
    <source>
        <dbReference type="Proteomes" id="UP000238274"/>
    </source>
</evidence>
<gene>
    <name evidence="2" type="ORF">PSHT_03040</name>
</gene>
<protein>
    <submittedName>
        <fullName evidence="2">Uncharacterized protein</fullName>
    </submittedName>
</protein>
<reference evidence="2 3" key="1">
    <citation type="submission" date="2017-12" db="EMBL/GenBank/DDBJ databases">
        <title>Gene loss provides genomic basis for host adaptation in cereal stripe rust fungi.</title>
        <authorList>
            <person name="Xia C."/>
        </authorList>
    </citation>
    <scope>NUCLEOTIDE SEQUENCE [LARGE SCALE GENOMIC DNA]</scope>
    <source>
        <strain evidence="2 3">93TX-2</strain>
    </source>
</reference>
<evidence type="ECO:0000313" key="2">
    <source>
        <dbReference type="EMBL" id="POW20870.1"/>
    </source>
</evidence>
<dbReference type="EMBL" id="PKSM01000028">
    <property type="protein sequence ID" value="POW20870.1"/>
    <property type="molecule type" value="Genomic_DNA"/>
</dbReference>
<dbReference type="Proteomes" id="UP000238274">
    <property type="component" value="Unassembled WGS sequence"/>
</dbReference>
<keyword evidence="3" id="KW-1185">Reference proteome</keyword>
<organism evidence="2 3">
    <name type="scientific">Puccinia striiformis</name>
    <dbReference type="NCBI Taxonomy" id="27350"/>
    <lineage>
        <taxon>Eukaryota</taxon>
        <taxon>Fungi</taxon>
        <taxon>Dikarya</taxon>
        <taxon>Basidiomycota</taxon>
        <taxon>Pucciniomycotina</taxon>
        <taxon>Pucciniomycetes</taxon>
        <taxon>Pucciniales</taxon>
        <taxon>Pucciniaceae</taxon>
        <taxon>Puccinia</taxon>
    </lineage>
</organism>
<reference evidence="3" key="3">
    <citation type="journal article" date="2018" name="Mol. Plant Microbe Interact.">
        <title>Genome sequence resources for the wheat stripe rust pathogen (Puccinia striiformis f. sp. tritici) and the barley stripe rust pathogen (Puccinia striiformis f. sp. hordei).</title>
        <authorList>
            <person name="Xia C."/>
            <person name="Wang M."/>
            <person name="Yin C."/>
            <person name="Cornejo O.E."/>
            <person name="Hulbert S.H."/>
            <person name="Chen X."/>
        </authorList>
    </citation>
    <scope>NUCLEOTIDE SEQUENCE [LARGE SCALE GENOMIC DNA]</scope>
    <source>
        <strain evidence="3">93TX-2</strain>
    </source>
</reference>
<dbReference type="VEuPathDB" id="FungiDB:PSHT_03040"/>
<accession>A0A2S4WGE7</accession>
<dbReference type="OrthoDB" id="2507298at2759"/>
<feature type="region of interest" description="Disordered" evidence="1">
    <location>
        <begin position="1"/>
        <end position="25"/>
    </location>
</feature>
<sequence>MPSQSHKHLASSTPNSSIPSTGVSATPNTTIDKNIKIMVGFRIFTERKNKQKVWIHLPINSIGRFPVNIKVDKADFDWFPKTVALACSNHFDNTGPVILNSKAVFWWGSIPNVTDWKESDKNELHTPSGYAEWLNTACQAKKKSIGLEIKMHDPAKAKKQAVKEDLLAKQEARAAAMKEAASKKQKVSLGVPEGRGGDGDEEGRIQSMFCTIGSTQYIFIQEILKGILLTLAAVQVWAADLMARKDGKIQASEASPLLEMVTQFFGELQSNSGTAVERNKGLEMATHPPNDPTSPAYHNFLGIPNREHVLEVLESNGFTSHGSFRSSGLAQSKVSALGLNLSTVTALFDHTTAIDNHLLA</sequence>
<dbReference type="VEuPathDB" id="FungiDB:PSTT_05841"/>
<proteinExistence type="predicted"/>